<comment type="catalytic activity">
    <reaction evidence="1 6">
        <text>a beta-lactam + H2O = a substituted beta-amino acid</text>
        <dbReference type="Rhea" id="RHEA:20401"/>
        <dbReference type="ChEBI" id="CHEBI:15377"/>
        <dbReference type="ChEBI" id="CHEBI:35627"/>
        <dbReference type="ChEBI" id="CHEBI:140347"/>
        <dbReference type="EC" id="3.5.2.6"/>
    </reaction>
</comment>
<evidence type="ECO:0000256" key="3">
    <source>
        <dbReference type="ARBA" id="ARBA00012865"/>
    </source>
</evidence>
<name>A0AAI9CRT3_9VIBR</name>
<dbReference type="PANTHER" id="PTHR46825">
    <property type="entry name" value="D-ALANYL-D-ALANINE-CARBOXYPEPTIDASE/ENDOPEPTIDASE AMPH"/>
    <property type="match status" value="1"/>
</dbReference>
<reference evidence="9" key="1">
    <citation type="submission" date="2023-10" db="EMBL/GenBank/DDBJ databases">
        <authorList>
            <consortium name="PulseNet: The National Subtyping Network for Foodborne Disease Surveillance"/>
        </authorList>
    </citation>
    <scope>NUCLEOTIDE SEQUENCE</scope>
    <source>
        <strain evidence="9">PNUSAV004886</strain>
    </source>
</reference>
<dbReference type="InterPro" id="IPR001466">
    <property type="entry name" value="Beta-lactam-related"/>
</dbReference>
<keyword evidence="5 6" id="KW-0046">Antibiotic resistance</keyword>
<proteinExistence type="inferred from homology"/>
<dbReference type="GO" id="GO:0017001">
    <property type="term" value="P:antibiotic catabolic process"/>
    <property type="evidence" value="ECO:0007669"/>
    <property type="project" value="InterPro"/>
</dbReference>
<organism evidence="9 10">
    <name type="scientific">Vibrio navarrensis</name>
    <dbReference type="NCBI Taxonomy" id="29495"/>
    <lineage>
        <taxon>Bacteria</taxon>
        <taxon>Pseudomonadati</taxon>
        <taxon>Pseudomonadota</taxon>
        <taxon>Gammaproteobacteria</taxon>
        <taxon>Vibrionales</taxon>
        <taxon>Vibrionaceae</taxon>
        <taxon>Vibrio</taxon>
    </lineage>
</organism>
<dbReference type="InterPro" id="IPR001586">
    <property type="entry name" value="Beta-lactam_class-C_AS"/>
</dbReference>
<dbReference type="InterPro" id="IPR058136">
    <property type="entry name" value="AmpC"/>
</dbReference>
<evidence type="ECO:0000256" key="1">
    <source>
        <dbReference type="ARBA" id="ARBA00001526"/>
    </source>
</evidence>
<dbReference type="InterPro" id="IPR012338">
    <property type="entry name" value="Beta-lactam/transpept-like"/>
</dbReference>
<dbReference type="EC" id="3.5.2.6" evidence="3 6"/>
<dbReference type="NCBIfam" id="NF033085">
    <property type="entry name" value="bla_class_C"/>
    <property type="match status" value="1"/>
</dbReference>
<dbReference type="GO" id="GO:0008800">
    <property type="term" value="F:beta-lactamase activity"/>
    <property type="evidence" value="ECO:0007669"/>
    <property type="project" value="UniProtKB-UniRule"/>
</dbReference>
<comment type="similarity">
    <text evidence="2 6">Belongs to the class-C beta-lactamase family.</text>
</comment>
<dbReference type="InterPro" id="IPR050491">
    <property type="entry name" value="AmpC-like"/>
</dbReference>
<dbReference type="Pfam" id="PF00144">
    <property type="entry name" value="Beta-lactamase"/>
    <property type="match status" value="1"/>
</dbReference>
<dbReference type="AlphaFoldDB" id="A0AAI9CRT3"/>
<evidence type="ECO:0000259" key="8">
    <source>
        <dbReference type="Pfam" id="PF00144"/>
    </source>
</evidence>
<dbReference type="Gene3D" id="3.40.710.10">
    <property type="entry name" value="DD-peptidase/beta-lactamase superfamily"/>
    <property type="match status" value="1"/>
</dbReference>
<evidence type="ECO:0000256" key="5">
    <source>
        <dbReference type="ARBA" id="ARBA00023251"/>
    </source>
</evidence>
<evidence type="ECO:0000313" key="10">
    <source>
        <dbReference type="Proteomes" id="UP001253463"/>
    </source>
</evidence>
<dbReference type="PANTHER" id="PTHR46825:SF8">
    <property type="entry name" value="BETA-LACTAMASE-RELATED"/>
    <property type="match status" value="1"/>
</dbReference>
<feature type="domain" description="Beta-lactamase-related" evidence="8">
    <location>
        <begin position="32"/>
        <end position="376"/>
    </location>
</feature>
<gene>
    <name evidence="9" type="ORF">RZY48_000616</name>
</gene>
<evidence type="ECO:0000256" key="6">
    <source>
        <dbReference type="RuleBase" id="RU361140"/>
    </source>
</evidence>
<feature type="signal peptide" evidence="7">
    <location>
        <begin position="1"/>
        <end position="22"/>
    </location>
</feature>
<protein>
    <recommendedName>
        <fullName evidence="3 6">Beta-lactamase</fullName>
        <ecNumber evidence="3 6">3.5.2.6</ecNumber>
    </recommendedName>
</protein>
<dbReference type="EMBL" id="ABNSCA010000001">
    <property type="protein sequence ID" value="ELN6931242.1"/>
    <property type="molecule type" value="Genomic_DNA"/>
</dbReference>
<keyword evidence="4 6" id="KW-0378">Hydrolase</keyword>
<feature type="chain" id="PRO_5042616759" description="Beta-lactamase" evidence="7">
    <location>
        <begin position="23"/>
        <end position="384"/>
    </location>
</feature>
<sequence>MKYKIKLLSISVLTAMSFLSHAGQPQNIKNAVDKNIQALMKQHQIPGMAVAITYEGKHYFYNYGLANVEKKTPVTKETLFELGSISKTFAATLGGYAQHNGKLNLQSTAADYLPELKSSTIGSTKIIQLATYTAGGLPLQFPAEVMDHDSMMKYYQSWQAKFPAGQQRQYSNPSIGLYGHIAAVSMNKDYASLMENTILPELGMLNTYIDVPSNQESNYAFGYNKNNEPVRVSPGMLDAEAYGIKSSSTDMIRYIDANLGLIPLNSTMQNALESTHIGYFDTPTFTQAIGWEMYQYPATLPTLLEGNSADMILNPKHVSITHSQNNHINSWVNKTGSTGGFGAYVAYIPSENIGIVLLANKNYPNGERVTAAYNIFQSIVSSSN</sequence>
<dbReference type="PROSITE" id="PS00336">
    <property type="entry name" value="BETA_LACTAMASE_C"/>
    <property type="match status" value="1"/>
</dbReference>
<evidence type="ECO:0000256" key="7">
    <source>
        <dbReference type="SAM" id="SignalP"/>
    </source>
</evidence>
<dbReference type="GO" id="GO:0046677">
    <property type="term" value="P:response to antibiotic"/>
    <property type="evidence" value="ECO:0007669"/>
    <property type="project" value="UniProtKB-UniRule"/>
</dbReference>
<dbReference type="Proteomes" id="UP001253463">
    <property type="component" value="Unassembled WGS sequence"/>
</dbReference>
<dbReference type="GO" id="GO:0030288">
    <property type="term" value="C:outer membrane-bounded periplasmic space"/>
    <property type="evidence" value="ECO:0007669"/>
    <property type="project" value="InterPro"/>
</dbReference>
<evidence type="ECO:0000256" key="2">
    <source>
        <dbReference type="ARBA" id="ARBA00007840"/>
    </source>
</evidence>
<comment type="caution">
    <text evidence="9">The sequence shown here is derived from an EMBL/GenBank/DDBJ whole genome shotgun (WGS) entry which is preliminary data.</text>
</comment>
<dbReference type="SUPFAM" id="SSF56601">
    <property type="entry name" value="beta-lactamase/transpeptidase-like"/>
    <property type="match status" value="1"/>
</dbReference>
<evidence type="ECO:0000256" key="4">
    <source>
        <dbReference type="ARBA" id="ARBA00022801"/>
    </source>
</evidence>
<evidence type="ECO:0000313" key="9">
    <source>
        <dbReference type="EMBL" id="ELN6931242.1"/>
    </source>
</evidence>
<keyword evidence="7" id="KW-0732">Signal</keyword>
<accession>A0AAI9CRT3</accession>